<evidence type="ECO:0000313" key="3">
    <source>
        <dbReference type="EMBL" id="WEU40576.1"/>
    </source>
</evidence>
<feature type="transmembrane region" description="Helical" evidence="1">
    <location>
        <begin position="12"/>
        <end position="29"/>
    </location>
</feature>
<feature type="transmembrane region" description="Helical" evidence="1">
    <location>
        <begin position="342"/>
        <end position="367"/>
    </location>
</feature>
<dbReference type="Pfam" id="PF07690">
    <property type="entry name" value="MFS_1"/>
    <property type="match status" value="1"/>
</dbReference>
<protein>
    <recommendedName>
        <fullName evidence="2">Major facilitator superfamily (MFS) profile domain-containing protein</fullName>
    </recommendedName>
</protein>
<reference evidence="3" key="1">
    <citation type="journal article" date="2017" name="Nature">
        <title>Asgard archaea illuminate the origin of eukaryotic cellular complexity.</title>
        <authorList>
            <person name="Zaremba-Niedzwiedzka K."/>
            <person name="Caceres E.F."/>
            <person name="Saw J.H."/>
            <person name="Backstrom D."/>
            <person name="Juzokaite L."/>
            <person name="Vancaester E."/>
            <person name="Seitz K.W."/>
            <person name="Anantharaman K."/>
            <person name="Starnawski P."/>
            <person name="Kjeldsen K.U."/>
            <person name="Scott M.B."/>
            <person name="Nunoura T."/>
            <person name="Banfield J.F."/>
            <person name="Schramm A."/>
            <person name="Baker B.J."/>
            <person name="Spang A."/>
            <person name="Ettema T.J.G."/>
        </authorList>
    </citation>
    <scope>NUCLEOTIDE SEQUENCE</scope>
    <source>
        <strain evidence="3">LCB_4</strain>
    </source>
</reference>
<feature type="transmembrane region" description="Helical" evidence="1">
    <location>
        <begin position="126"/>
        <end position="148"/>
    </location>
</feature>
<evidence type="ECO:0000259" key="2">
    <source>
        <dbReference type="PROSITE" id="PS50850"/>
    </source>
</evidence>
<dbReference type="Proteomes" id="UP000186851">
    <property type="component" value="Chromosome"/>
</dbReference>
<dbReference type="InterPro" id="IPR036259">
    <property type="entry name" value="MFS_trans_sf"/>
</dbReference>
<feature type="transmembrane region" description="Helical" evidence="1">
    <location>
        <begin position="41"/>
        <end position="61"/>
    </location>
</feature>
<feature type="transmembrane region" description="Helical" evidence="1">
    <location>
        <begin position="283"/>
        <end position="303"/>
    </location>
</feature>
<sequence length="376" mass="41746">MDTLNRLYLTEIFRSISHSAIGIFLPIYLLKTGLNLSELSLFFIIMFAFNILSAALSLLFLMNKGPILMALSLLVRGFFYYSLFAYLDWHIIALVFGLAIGLYWSVMDLAIIYFPKSNRGFKIGMLYSLMNTASMLGPIIGGFVITYIGYGGLFIVSILLVIPAILSALLIGDINWDFKKIDFSVLKNYLNNKKGLIILFFTLVYGMTSVPGWIYQPILLNQLAGTELNMGVIQTVVNILVSLSYIIAGRFFDRNRARVLLILALIIEGTSMIIIGFSTSIELFTVGSWLSSLGIALLAAPFWGVLSKSVSKEKFNVLIFFTSIALGGVRMISIALLEPLLIIGNLMLIFNIIGVIIFLGLIAAYLLPKELFNNKS</sequence>
<accession>A0AAF0D2Q4</accession>
<keyword evidence="1" id="KW-1133">Transmembrane helix</keyword>
<feature type="domain" description="Major facilitator superfamily (MFS) profile" evidence="2">
    <location>
        <begin position="156"/>
        <end position="376"/>
    </location>
</feature>
<dbReference type="InterPro" id="IPR020846">
    <property type="entry name" value="MFS_dom"/>
</dbReference>
<dbReference type="PROSITE" id="PS50850">
    <property type="entry name" value="MFS"/>
    <property type="match status" value="1"/>
</dbReference>
<dbReference type="PANTHER" id="PTHR23518">
    <property type="entry name" value="C-METHYLTRANSFERASE"/>
    <property type="match status" value="1"/>
</dbReference>
<dbReference type="PANTHER" id="PTHR23518:SF2">
    <property type="entry name" value="MAJOR FACILITATOR SUPERFAMILY TRANSPORTER"/>
    <property type="match status" value="1"/>
</dbReference>
<dbReference type="EMBL" id="CP091871">
    <property type="protein sequence ID" value="WEU40576.1"/>
    <property type="molecule type" value="Genomic_DNA"/>
</dbReference>
<feature type="transmembrane region" description="Helical" evidence="1">
    <location>
        <begin position="259"/>
        <end position="277"/>
    </location>
</feature>
<reference evidence="3" key="2">
    <citation type="journal article" date="2022" name="Nat. Microbiol.">
        <title>A closed Candidatus Odinarchaeum chromosome exposes Asgard archaeal viruses.</title>
        <authorList>
            <person name="Tamarit D."/>
            <person name="Caceres E.F."/>
            <person name="Krupovic M."/>
            <person name="Nijland R."/>
            <person name="Eme L."/>
            <person name="Robinson N.P."/>
            <person name="Ettema T.J.G."/>
        </authorList>
    </citation>
    <scope>NUCLEOTIDE SEQUENCE</scope>
    <source>
        <strain evidence="3">LCB_4</strain>
    </source>
</reference>
<organism evidence="3 4">
    <name type="scientific">Odinarchaeota yellowstonii (strain LCB_4)</name>
    <dbReference type="NCBI Taxonomy" id="1841599"/>
    <lineage>
        <taxon>Archaea</taxon>
        <taxon>Promethearchaeati</taxon>
        <taxon>Candidatus Odinarchaeota</taxon>
        <taxon>Candidatus Odinarchaeia</taxon>
        <taxon>Candidatus Odinarchaeales</taxon>
        <taxon>Candidatus Odinarchaeaceae</taxon>
        <taxon>Candidatus Odinarchaeum</taxon>
    </lineage>
</organism>
<proteinExistence type="predicted"/>
<feature type="transmembrane region" description="Helical" evidence="1">
    <location>
        <begin position="68"/>
        <end position="87"/>
    </location>
</feature>
<dbReference type="GO" id="GO:0022857">
    <property type="term" value="F:transmembrane transporter activity"/>
    <property type="evidence" value="ECO:0007669"/>
    <property type="project" value="InterPro"/>
</dbReference>
<dbReference type="InterPro" id="IPR011701">
    <property type="entry name" value="MFS"/>
</dbReference>
<feature type="transmembrane region" description="Helical" evidence="1">
    <location>
        <begin position="228"/>
        <end position="247"/>
    </location>
</feature>
<dbReference type="AlphaFoldDB" id="A0AAF0D2Q4"/>
<dbReference type="KEGG" id="oyw:OdinLCB4_001195"/>
<feature type="transmembrane region" description="Helical" evidence="1">
    <location>
        <begin position="93"/>
        <end position="114"/>
    </location>
</feature>
<gene>
    <name evidence="3" type="ORF">OdinLCB4_001195</name>
</gene>
<keyword evidence="1" id="KW-0472">Membrane</keyword>
<dbReference type="SUPFAM" id="SSF103473">
    <property type="entry name" value="MFS general substrate transporter"/>
    <property type="match status" value="1"/>
</dbReference>
<feature type="transmembrane region" description="Helical" evidence="1">
    <location>
        <begin position="154"/>
        <end position="176"/>
    </location>
</feature>
<evidence type="ECO:0000313" key="4">
    <source>
        <dbReference type="Proteomes" id="UP000186851"/>
    </source>
</evidence>
<feature type="transmembrane region" description="Helical" evidence="1">
    <location>
        <begin position="315"/>
        <end position="336"/>
    </location>
</feature>
<dbReference type="Gene3D" id="1.20.1250.20">
    <property type="entry name" value="MFS general substrate transporter like domains"/>
    <property type="match status" value="2"/>
</dbReference>
<feature type="transmembrane region" description="Helical" evidence="1">
    <location>
        <begin position="196"/>
        <end position="216"/>
    </location>
</feature>
<keyword evidence="1" id="KW-0812">Transmembrane</keyword>
<name>A0AAF0D2Q4_ODILC</name>
<evidence type="ECO:0000256" key="1">
    <source>
        <dbReference type="SAM" id="Phobius"/>
    </source>
</evidence>